<protein>
    <submittedName>
        <fullName evidence="1">Protein-lysine N-methyltransferase efm6</fullName>
    </submittedName>
</protein>
<sequence>MDFSRFIAYELELSRADAPLVRLLQDASGATGCGVGSTVWDTGLVLAKYLDHQTSLGNLDLSGKTVLELGSGTGIVGIALGRLHPQCQVILTDKKELIPLLNRNIELNSAMSNTRAQCLDWTLPTALDVVPDLIVVSDGIWDKDLHQPLAETLARLAGSETRVLLAYETRKFDEEAEFIAKWSQTFRFRDIKPSEQDPVMQSEDIFMFEGSRKIKAAD</sequence>
<dbReference type="InterPro" id="IPR019410">
    <property type="entry name" value="Methyltransf_16"/>
</dbReference>
<dbReference type="CDD" id="cd02440">
    <property type="entry name" value="AdoMet_MTases"/>
    <property type="match status" value="1"/>
</dbReference>
<dbReference type="Proteomes" id="UP001151516">
    <property type="component" value="Unassembled WGS sequence"/>
</dbReference>
<evidence type="ECO:0000313" key="2">
    <source>
        <dbReference type="Proteomes" id="UP001151516"/>
    </source>
</evidence>
<name>A0A9W8L2A6_9FUNG</name>
<comment type="caution">
    <text evidence="1">The sequence shown here is derived from an EMBL/GenBank/DDBJ whole genome shotgun (WGS) entry which is preliminary data.</text>
</comment>
<dbReference type="PANTHER" id="PTHR14614">
    <property type="entry name" value="HEPATOCELLULAR CARCINOMA-ASSOCIATED ANTIGEN"/>
    <property type="match status" value="1"/>
</dbReference>
<accession>A0A9W8L2A6</accession>
<dbReference type="OrthoDB" id="407325at2759"/>
<proteinExistence type="predicted"/>
<dbReference type="PANTHER" id="PTHR14614:SF109">
    <property type="entry name" value="RIBOSOMAL LYSINE N-METHYLTRANSFERASE 5"/>
    <property type="match status" value="1"/>
</dbReference>
<keyword evidence="2" id="KW-1185">Reference proteome</keyword>
<evidence type="ECO:0000313" key="1">
    <source>
        <dbReference type="EMBL" id="KAJ2683320.1"/>
    </source>
</evidence>
<dbReference type="Gene3D" id="3.40.50.150">
    <property type="entry name" value="Vaccinia Virus protein VP39"/>
    <property type="match status" value="1"/>
</dbReference>
<dbReference type="Pfam" id="PF10294">
    <property type="entry name" value="Methyltransf_16"/>
    <property type="match status" value="1"/>
</dbReference>
<dbReference type="SUPFAM" id="SSF53335">
    <property type="entry name" value="S-adenosyl-L-methionine-dependent methyltransferases"/>
    <property type="match status" value="1"/>
</dbReference>
<dbReference type="AlphaFoldDB" id="A0A9W8L2A6"/>
<organism evidence="1 2">
    <name type="scientific">Coemansia spiralis</name>
    <dbReference type="NCBI Taxonomy" id="417178"/>
    <lineage>
        <taxon>Eukaryota</taxon>
        <taxon>Fungi</taxon>
        <taxon>Fungi incertae sedis</taxon>
        <taxon>Zoopagomycota</taxon>
        <taxon>Kickxellomycotina</taxon>
        <taxon>Kickxellomycetes</taxon>
        <taxon>Kickxellales</taxon>
        <taxon>Kickxellaceae</taxon>
        <taxon>Coemansia</taxon>
    </lineage>
</organism>
<dbReference type="InterPro" id="IPR029063">
    <property type="entry name" value="SAM-dependent_MTases_sf"/>
</dbReference>
<dbReference type="EMBL" id="JANBTX010000299">
    <property type="protein sequence ID" value="KAJ2683320.1"/>
    <property type="molecule type" value="Genomic_DNA"/>
</dbReference>
<reference evidence="1" key="1">
    <citation type="submission" date="2022-07" db="EMBL/GenBank/DDBJ databases">
        <title>Phylogenomic reconstructions and comparative analyses of Kickxellomycotina fungi.</title>
        <authorList>
            <person name="Reynolds N.K."/>
            <person name="Stajich J.E."/>
            <person name="Barry K."/>
            <person name="Grigoriev I.V."/>
            <person name="Crous P."/>
            <person name="Smith M.E."/>
        </authorList>
    </citation>
    <scope>NUCLEOTIDE SEQUENCE</scope>
    <source>
        <strain evidence="1">CBS 109367</strain>
    </source>
</reference>
<gene>
    <name evidence="1" type="primary">EFM6</name>
    <name evidence="1" type="ORF">IWW39_005562</name>
</gene>